<dbReference type="KEGG" id="btur:DB313_05190"/>
<proteinExistence type="predicted"/>
<sequence length="290" mass="34089">MLKKIFPLFIVCVLSCNNGGDGLVDSIYQQLEKRLDNKLDEKIKQQVASKKENQQEEESKEKKQREEEEANKEERKQGEELNKRDETLSLGEDTVIEIDDSNQYVWIPTKKQYYIRTYPLNLDVRVDIKQEKDIINEELSITNAKLVSVSILADKKRLHYRGIKNLVELKNYFDYYNLYESTTSYMLNFVDDNQKTVKLKMDSVVNLNEILQSKETSSDKIDKMAISIKFSTMIENKHYSMYCNKFNKTGDKIKLFRKDNPDTNYLEISTKVSDIIDILADPNKLRDFIK</sequence>
<dbReference type="EMBL" id="CP028885">
    <property type="protein sequence ID" value="AYE36894.1"/>
    <property type="molecule type" value="Genomic_DNA"/>
</dbReference>
<dbReference type="Proteomes" id="UP000275571">
    <property type="component" value="Plasmid lp129"/>
</dbReference>
<feature type="region of interest" description="Disordered" evidence="1">
    <location>
        <begin position="44"/>
        <end position="84"/>
    </location>
</feature>
<evidence type="ECO:0000256" key="1">
    <source>
        <dbReference type="SAM" id="MobiDB-lite"/>
    </source>
</evidence>
<protein>
    <submittedName>
        <fullName evidence="2">Uncharacterized protein</fullName>
    </submittedName>
</protein>
<gene>
    <name evidence="2" type="ORF">DB313_05190</name>
</gene>
<reference evidence="2 3" key="1">
    <citation type="journal article" date="2018" name="Infect. Genet. Evol.">
        <title>Genome-wide analysis of Borrelia turcica and 'Candidatus Borrelia tachyglossi' shows relapsing fever-like genomes with unique genomic links to Lyme disease Borrelia.</title>
        <authorList>
            <person name="Gofton A.W."/>
            <person name="Margos G."/>
            <person name="Fingerle V."/>
            <person name="Hepner S."/>
            <person name="Loh S.M."/>
            <person name="Ryan U."/>
            <person name="Irwin P."/>
            <person name="Oskam C.L."/>
        </authorList>
    </citation>
    <scope>NUCLEOTIDE SEQUENCE [LARGE SCALE GENOMIC DNA]</scope>
    <source>
        <strain evidence="2 3">IST7</strain>
        <plasmid evidence="2">lp129</plasmid>
    </source>
</reference>
<dbReference type="RefSeq" id="WP_120104814.1">
    <property type="nucleotide sequence ID" value="NZ_CP028885.1"/>
</dbReference>
<geneLocation type="plasmid" evidence="2 3">
    <name>lp129</name>
</geneLocation>
<evidence type="ECO:0000313" key="2">
    <source>
        <dbReference type="EMBL" id="AYE36894.1"/>
    </source>
</evidence>
<accession>A0A386PMY1</accession>
<evidence type="ECO:0000313" key="3">
    <source>
        <dbReference type="Proteomes" id="UP000275571"/>
    </source>
</evidence>
<keyword evidence="3" id="KW-1185">Reference proteome</keyword>
<organism evidence="2 3">
    <name type="scientific">Borrelia turcica IST7</name>
    <dbReference type="NCBI Taxonomy" id="1104446"/>
    <lineage>
        <taxon>Bacteria</taxon>
        <taxon>Pseudomonadati</taxon>
        <taxon>Spirochaetota</taxon>
        <taxon>Spirochaetia</taxon>
        <taxon>Spirochaetales</taxon>
        <taxon>Borreliaceae</taxon>
        <taxon>Borrelia</taxon>
    </lineage>
</organism>
<dbReference type="OrthoDB" id="352640at2"/>
<dbReference type="AlphaFoldDB" id="A0A386PMY1"/>
<name>A0A386PMY1_9SPIR</name>
<keyword evidence="2" id="KW-0614">Plasmid</keyword>